<dbReference type="PANTHER" id="PTHR40788:SF1">
    <property type="entry name" value="IPA PROTEIN"/>
    <property type="match status" value="1"/>
</dbReference>
<evidence type="ECO:0000256" key="1">
    <source>
        <dbReference type="SAM" id="MobiDB-lite"/>
    </source>
</evidence>
<proteinExistence type="predicted"/>
<gene>
    <name evidence="2" type="ORF">C8A01DRAFT_15249</name>
</gene>
<comment type="caution">
    <text evidence="2">The sequence shown here is derived from an EMBL/GenBank/DDBJ whole genome shotgun (WGS) entry which is preliminary data.</text>
</comment>
<dbReference type="PANTHER" id="PTHR40788">
    <property type="entry name" value="CLR5 DOMAIN-CONTAINING PROTEIN-RELATED"/>
    <property type="match status" value="1"/>
</dbReference>
<evidence type="ECO:0000313" key="3">
    <source>
        <dbReference type="Proteomes" id="UP001303115"/>
    </source>
</evidence>
<dbReference type="Proteomes" id="UP001303115">
    <property type="component" value="Unassembled WGS sequence"/>
</dbReference>
<evidence type="ECO:0000313" key="2">
    <source>
        <dbReference type="EMBL" id="KAK4040932.1"/>
    </source>
</evidence>
<feature type="non-terminal residue" evidence="2">
    <location>
        <position position="1"/>
    </location>
</feature>
<organism evidence="2 3">
    <name type="scientific">Parachaetomium inaequale</name>
    <dbReference type="NCBI Taxonomy" id="2588326"/>
    <lineage>
        <taxon>Eukaryota</taxon>
        <taxon>Fungi</taxon>
        <taxon>Dikarya</taxon>
        <taxon>Ascomycota</taxon>
        <taxon>Pezizomycotina</taxon>
        <taxon>Sordariomycetes</taxon>
        <taxon>Sordariomycetidae</taxon>
        <taxon>Sordariales</taxon>
        <taxon>Chaetomiaceae</taxon>
        <taxon>Parachaetomium</taxon>
    </lineage>
</organism>
<reference evidence="3" key="1">
    <citation type="journal article" date="2023" name="Mol. Phylogenet. Evol.">
        <title>Genome-scale phylogeny and comparative genomics of the fungal order Sordariales.</title>
        <authorList>
            <person name="Hensen N."/>
            <person name="Bonometti L."/>
            <person name="Westerberg I."/>
            <person name="Brannstrom I.O."/>
            <person name="Guillou S."/>
            <person name="Cros-Aarteil S."/>
            <person name="Calhoun S."/>
            <person name="Haridas S."/>
            <person name="Kuo A."/>
            <person name="Mondo S."/>
            <person name="Pangilinan J."/>
            <person name="Riley R."/>
            <person name="LaButti K."/>
            <person name="Andreopoulos B."/>
            <person name="Lipzen A."/>
            <person name="Chen C."/>
            <person name="Yan M."/>
            <person name="Daum C."/>
            <person name="Ng V."/>
            <person name="Clum A."/>
            <person name="Steindorff A."/>
            <person name="Ohm R.A."/>
            <person name="Martin F."/>
            <person name="Silar P."/>
            <person name="Natvig D.O."/>
            <person name="Lalanne C."/>
            <person name="Gautier V."/>
            <person name="Ament-Velasquez S.L."/>
            <person name="Kruys A."/>
            <person name="Hutchinson M.I."/>
            <person name="Powell A.J."/>
            <person name="Barry K."/>
            <person name="Miller A.N."/>
            <person name="Grigoriev I.V."/>
            <person name="Debuchy R."/>
            <person name="Gladieux P."/>
            <person name="Hiltunen Thoren M."/>
            <person name="Johannesson H."/>
        </authorList>
    </citation>
    <scope>NUCLEOTIDE SEQUENCE [LARGE SCALE GENOMIC DNA]</scope>
    <source>
        <strain evidence="3">CBS 284.82</strain>
    </source>
</reference>
<sequence>TKLGFLYEELVQDCSTLLEEQYQQAKAEMEEQAKKEQAAKMDWVPIPVPPPQTREKRVEQRRQKEKTRLAHSSVYDITLAAERPAEEPVTSAQVFKVSSSTADVFSTLFDKSQSRGADTWVDFGGAMADTGFSVMPRFGSVYTLLPSDSIAVKKSFPVHRPHKSRIEGYVTIVLARRLSRVYEWGASTFVVA</sequence>
<name>A0AAN6PHV1_9PEZI</name>
<dbReference type="EMBL" id="MU854366">
    <property type="protein sequence ID" value="KAK4040932.1"/>
    <property type="molecule type" value="Genomic_DNA"/>
</dbReference>
<feature type="region of interest" description="Disordered" evidence="1">
    <location>
        <begin position="31"/>
        <end position="63"/>
    </location>
</feature>
<keyword evidence="3" id="KW-1185">Reference proteome</keyword>
<accession>A0AAN6PHV1</accession>
<feature type="compositionally biased region" description="Basic and acidic residues" evidence="1">
    <location>
        <begin position="53"/>
        <end position="63"/>
    </location>
</feature>
<protein>
    <submittedName>
        <fullName evidence="2">Uncharacterized protein</fullName>
    </submittedName>
</protein>
<dbReference type="AlphaFoldDB" id="A0AAN6PHV1"/>